<comment type="caution">
    <text evidence="2">The sequence shown here is derived from an EMBL/GenBank/DDBJ whole genome shotgun (WGS) entry which is preliminary data.</text>
</comment>
<feature type="transmembrane region" description="Helical" evidence="1">
    <location>
        <begin position="33"/>
        <end position="50"/>
    </location>
</feature>
<name>A0A2S7VWT2_PHOAN</name>
<keyword evidence="1" id="KW-0472">Membrane</keyword>
<feature type="transmembrane region" description="Helical" evidence="1">
    <location>
        <begin position="56"/>
        <end position="73"/>
    </location>
</feature>
<keyword evidence="1" id="KW-0812">Transmembrane</keyword>
<accession>A0A2S7VWT2</accession>
<keyword evidence="1" id="KW-1133">Transmembrane helix</keyword>
<organism evidence="2 3">
    <name type="scientific">Photobacterium angustum</name>
    <dbReference type="NCBI Taxonomy" id="661"/>
    <lineage>
        <taxon>Bacteria</taxon>
        <taxon>Pseudomonadati</taxon>
        <taxon>Pseudomonadota</taxon>
        <taxon>Gammaproteobacteria</taxon>
        <taxon>Vibrionales</taxon>
        <taxon>Vibrionaceae</taxon>
        <taxon>Photobacterium</taxon>
    </lineage>
</organism>
<sequence>MLWFLMITLPLILVVAHVVLLATNLYSSVKPALIIPAIIVVYCGYSIISVSDRDALPAIILAAYYLVLTVFTLRRSYLWYSRRHA</sequence>
<evidence type="ECO:0000256" key="1">
    <source>
        <dbReference type="SAM" id="Phobius"/>
    </source>
</evidence>
<dbReference type="Proteomes" id="UP000238730">
    <property type="component" value="Unassembled WGS sequence"/>
</dbReference>
<proteinExistence type="predicted"/>
<dbReference type="EMBL" id="MSCJ01000001">
    <property type="protein sequence ID" value="PQJ66521.1"/>
    <property type="molecule type" value="Genomic_DNA"/>
</dbReference>
<dbReference type="AlphaFoldDB" id="A0A2S7VWT2"/>
<reference evidence="2 3" key="1">
    <citation type="submission" date="2016-12" db="EMBL/GenBank/DDBJ databases">
        <title>Diversity of luminous bacteria.</title>
        <authorList>
            <person name="Yoshizawa S."/>
            <person name="Kogure K."/>
        </authorList>
    </citation>
    <scope>NUCLEOTIDE SEQUENCE [LARGE SCALE GENOMIC DNA]</scope>
    <source>
        <strain evidence="2 3">LC1-200</strain>
    </source>
</reference>
<dbReference type="OrthoDB" id="5829355at2"/>
<feature type="transmembrane region" description="Helical" evidence="1">
    <location>
        <begin position="6"/>
        <end position="26"/>
    </location>
</feature>
<gene>
    <name evidence="2" type="ORF">BTO08_03300</name>
</gene>
<evidence type="ECO:0000313" key="3">
    <source>
        <dbReference type="Proteomes" id="UP000238730"/>
    </source>
</evidence>
<protein>
    <submittedName>
        <fullName evidence="2">Uncharacterized protein</fullName>
    </submittedName>
</protein>
<evidence type="ECO:0000313" key="2">
    <source>
        <dbReference type="EMBL" id="PQJ66521.1"/>
    </source>
</evidence>
<dbReference type="RefSeq" id="WP_105059881.1">
    <property type="nucleotide sequence ID" value="NZ_MSCJ01000001.1"/>
</dbReference>